<dbReference type="OrthoDB" id="1707487at2759"/>
<feature type="domain" description="Zinc knuckle CX2CX4HX4C" evidence="1">
    <location>
        <begin position="46"/>
        <end position="93"/>
    </location>
</feature>
<dbReference type="PANTHER" id="PTHR31286:SF167">
    <property type="entry name" value="OS09G0268800 PROTEIN"/>
    <property type="match status" value="1"/>
</dbReference>
<gene>
    <name evidence="2" type="ORF">PanWU01x14_323830</name>
</gene>
<dbReference type="PANTHER" id="PTHR31286">
    <property type="entry name" value="GLYCINE-RICH CELL WALL STRUCTURAL PROTEIN 1.8-LIKE"/>
    <property type="match status" value="1"/>
</dbReference>
<evidence type="ECO:0000259" key="1">
    <source>
        <dbReference type="Pfam" id="PF14392"/>
    </source>
</evidence>
<sequence>MFNLPLQGMSKAVAKLLGNQAGRLVEVEKDENGSCLGRFLNVRVIVDINQPLKRGAMFRISFGGHTIWVNFRYVRLPYFCFWYGKIGHTLIDCFEEIPDDVRRGKQEPNYDVRRDRLGGVPPLSVPRVARVLTRVHGAGEVLPNPDCHEIVRTPDGKLGVSVQYKQEFFERS</sequence>
<dbReference type="STRING" id="3476.A0A2P5AKF7"/>
<dbReference type="Pfam" id="PF14392">
    <property type="entry name" value="zf-CCHC_4"/>
    <property type="match status" value="1"/>
</dbReference>
<name>A0A2P5AKF7_PARAD</name>
<dbReference type="AlphaFoldDB" id="A0A2P5AKF7"/>
<dbReference type="InterPro" id="IPR025836">
    <property type="entry name" value="Zn_knuckle_CX2CX4HX4C"/>
</dbReference>
<reference evidence="3" key="1">
    <citation type="submission" date="2016-06" db="EMBL/GenBank/DDBJ databases">
        <title>Parallel loss of symbiosis genes in relatives of nitrogen-fixing non-legume Parasponia.</title>
        <authorList>
            <person name="Van Velzen R."/>
            <person name="Holmer R."/>
            <person name="Bu F."/>
            <person name="Rutten L."/>
            <person name="Van Zeijl A."/>
            <person name="Liu W."/>
            <person name="Santuari L."/>
            <person name="Cao Q."/>
            <person name="Sharma T."/>
            <person name="Shen D."/>
            <person name="Roswanjaya Y."/>
            <person name="Wardhani T."/>
            <person name="Kalhor M.S."/>
            <person name="Jansen J."/>
            <person name="Van den Hoogen J."/>
            <person name="Gungor B."/>
            <person name="Hartog M."/>
            <person name="Hontelez J."/>
            <person name="Verver J."/>
            <person name="Yang W.-C."/>
            <person name="Schijlen E."/>
            <person name="Repin R."/>
            <person name="Schilthuizen M."/>
            <person name="Schranz E."/>
            <person name="Heidstra R."/>
            <person name="Miyata K."/>
            <person name="Fedorova E."/>
            <person name="Kohlen W."/>
            <person name="Bisseling T."/>
            <person name="Smit S."/>
            <person name="Geurts R."/>
        </authorList>
    </citation>
    <scope>NUCLEOTIDE SEQUENCE [LARGE SCALE GENOMIC DNA]</scope>
    <source>
        <strain evidence="3">cv. WU1-14</strain>
    </source>
</reference>
<evidence type="ECO:0000313" key="3">
    <source>
        <dbReference type="Proteomes" id="UP000237105"/>
    </source>
</evidence>
<protein>
    <submittedName>
        <fullName evidence="2">Zinc knuckle CX2CX4HX4C</fullName>
    </submittedName>
</protein>
<comment type="caution">
    <text evidence="2">The sequence shown here is derived from an EMBL/GenBank/DDBJ whole genome shotgun (WGS) entry which is preliminary data.</text>
</comment>
<organism evidence="2 3">
    <name type="scientific">Parasponia andersonii</name>
    <name type="common">Sponia andersonii</name>
    <dbReference type="NCBI Taxonomy" id="3476"/>
    <lineage>
        <taxon>Eukaryota</taxon>
        <taxon>Viridiplantae</taxon>
        <taxon>Streptophyta</taxon>
        <taxon>Embryophyta</taxon>
        <taxon>Tracheophyta</taxon>
        <taxon>Spermatophyta</taxon>
        <taxon>Magnoliopsida</taxon>
        <taxon>eudicotyledons</taxon>
        <taxon>Gunneridae</taxon>
        <taxon>Pentapetalae</taxon>
        <taxon>rosids</taxon>
        <taxon>fabids</taxon>
        <taxon>Rosales</taxon>
        <taxon>Cannabaceae</taxon>
        <taxon>Parasponia</taxon>
    </lineage>
</organism>
<dbReference type="InterPro" id="IPR040256">
    <property type="entry name" value="At4g02000-like"/>
</dbReference>
<proteinExistence type="predicted"/>
<dbReference type="Proteomes" id="UP000237105">
    <property type="component" value="Unassembled WGS sequence"/>
</dbReference>
<evidence type="ECO:0000313" key="2">
    <source>
        <dbReference type="EMBL" id="PON36994.1"/>
    </source>
</evidence>
<keyword evidence="3" id="KW-1185">Reference proteome</keyword>
<dbReference type="EMBL" id="JXTB01000546">
    <property type="protein sequence ID" value="PON36994.1"/>
    <property type="molecule type" value="Genomic_DNA"/>
</dbReference>
<accession>A0A2P5AKF7</accession>